<evidence type="ECO:0000313" key="2">
    <source>
        <dbReference type="Proteomes" id="UP000887574"/>
    </source>
</evidence>
<sequence>MYLEANDRIMKTTKTASLGIMQKTHLIECVRLRPCIWDTNHESFKSCSARQAAFNEIAQILSDDQNNTLVLTCKMNGERFVIVLPE</sequence>
<accession>A0A915CYP2</accession>
<dbReference type="InterPro" id="IPR006578">
    <property type="entry name" value="MADF-dom"/>
</dbReference>
<dbReference type="AlphaFoldDB" id="A0A915CYP2"/>
<organism evidence="2 3">
    <name type="scientific">Ditylenchus dipsaci</name>
    <dbReference type="NCBI Taxonomy" id="166011"/>
    <lineage>
        <taxon>Eukaryota</taxon>
        <taxon>Metazoa</taxon>
        <taxon>Ecdysozoa</taxon>
        <taxon>Nematoda</taxon>
        <taxon>Chromadorea</taxon>
        <taxon>Rhabditida</taxon>
        <taxon>Tylenchina</taxon>
        <taxon>Tylenchomorpha</taxon>
        <taxon>Sphaerularioidea</taxon>
        <taxon>Anguinidae</taxon>
        <taxon>Anguininae</taxon>
        <taxon>Ditylenchus</taxon>
    </lineage>
</organism>
<feature type="domain" description="MADF" evidence="1">
    <location>
        <begin position="25"/>
        <end position="86"/>
    </location>
</feature>
<protein>
    <submittedName>
        <fullName evidence="3">MADF domain-containing protein</fullName>
    </submittedName>
</protein>
<evidence type="ECO:0000259" key="1">
    <source>
        <dbReference type="PROSITE" id="PS51029"/>
    </source>
</evidence>
<name>A0A915CYP2_9BILA</name>
<dbReference type="WBParaSite" id="jg13986">
    <property type="protein sequence ID" value="jg13986"/>
    <property type="gene ID" value="jg13986"/>
</dbReference>
<dbReference type="Pfam" id="PF10545">
    <property type="entry name" value="MADF_DNA_bdg"/>
    <property type="match status" value="1"/>
</dbReference>
<reference evidence="3" key="1">
    <citation type="submission" date="2022-11" db="UniProtKB">
        <authorList>
            <consortium name="WormBaseParasite"/>
        </authorList>
    </citation>
    <scope>IDENTIFICATION</scope>
</reference>
<dbReference type="Proteomes" id="UP000887574">
    <property type="component" value="Unplaced"/>
</dbReference>
<dbReference type="PROSITE" id="PS51029">
    <property type="entry name" value="MADF"/>
    <property type="match status" value="1"/>
</dbReference>
<evidence type="ECO:0000313" key="3">
    <source>
        <dbReference type="WBParaSite" id="jg13986"/>
    </source>
</evidence>
<keyword evidence="2" id="KW-1185">Reference proteome</keyword>
<proteinExistence type="predicted"/>